<keyword evidence="5" id="KW-0202">Cytokine</keyword>
<evidence type="ECO:0000256" key="13">
    <source>
        <dbReference type="ARBA" id="ARBA00033253"/>
    </source>
</evidence>
<reference evidence="19" key="1">
    <citation type="submission" date="2016-07" db="EMBL/GenBank/DDBJ databases">
        <title>Identification and expression analysis of two cobia (Rachycentron canadum L.) pro-inflammatory cytokines, TNF-alpha and IL8, in response to infection by Streptococcus dysgalactiae.</title>
        <authorList>
            <person name="Nguyen T.T.T."/>
            <person name="Nguyen H.T."/>
            <person name="Byadgi O."/>
            <person name="Wang P.-C."/>
            <person name="Chen S.-C."/>
        </authorList>
    </citation>
    <scope>NUCLEOTIDE SEQUENCE</scope>
</reference>
<dbReference type="InterPro" id="IPR002960">
    <property type="entry name" value="TNF_beta"/>
</dbReference>
<keyword evidence="6 17" id="KW-0812">Transmembrane</keyword>
<dbReference type="GO" id="GO:0005125">
    <property type="term" value="F:cytokine activity"/>
    <property type="evidence" value="ECO:0007669"/>
    <property type="project" value="UniProtKB-KW"/>
</dbReference>
<reference evidence="20" key="2">
    <citation type="submission" date="2016-12" db="EMBL/GenBank/DDBJ databases">
        <title>Identification and expression analysis of two cobia (Rachycentron canadum L.) pro-inflammatory cytokines, TNF-alpha and IL-8, in response to infection by Streptococcus dysgalactiae.</title>
        <authorList>
            <person name="Nguyen T.T.T."/>
            <person name="Nguyen H.T."/>
            <person name="Wang P.-C."/>
            <person name="Chen S.-C."/>
        </authorList>
    </citation>
    <scope>NUCLEOTIDE SEQUENCE</scope>
</reference>
<accession>A0A217EP37</accession>
<evidence type="ECO:0000256" key="15">
    <source>
        <dbReference type="ARBA" id="ARBA00046146"/>
    </source>
</evidence>
<organism evidence="19">
    <name type="scientific">Rachycentron canadum</name>
    <name type="common">Cobia</name>
    <name type="synonym">Gasterosteus canadus</name>
    <dbReference type="NCBI Taxonomy" id="141264"/>
    <lineage>
        <taxon>Eukaryota</taxon>
        <taxon>Metazoa</taxon>
        <taxon>Chordata</taxon>
        <taxon>Craniata</taxon>
        <taxon>Vertebrata</taxon>
        <taxon>Euteleostomi</taxon>
        <taxon>Actinopterygii</taxon>
        <taxon>Neopterygii</taxon>
        <taxon>Teleostei</taxon>
        <taxon>Neoteleostei</taxon>
        <taxon>Acanthomorphata</taxon>
        <taxon>Carangaria</taxon>
        <taxon>Carangiformes</taxon>
        <taxon>Rachycentridae</taxon>
        <taxon>Rachycentron</taxon>
    </lineage>
</organism>
<evidence type="ECO:0000256" key="14">
    <source>
        <dbReference type="ARBA" id="ARBA00033263"/>
    </source>
</evidence>
<keyword evidence="8" id="KW-0735">Signal-anchor</keyword>
<protein>
    <recommendedName>
        <fullName evidence="4">Lymphotoxin-alpha</fullName>
    </recommendedName>
    <alternativeName>
        <fullName evidence="12">TNF-alpha</fullName>
    </alternativeName>
    <alternativeName>
        <fullName evidence="13">TNF-beta</fullName>
    </alternativeName>
    <alternativeName>
        <fullName evidence="3">Tumor necrosis factor</fullName>
    </alternativeName>
    <alternativeName>
        <fullName evidence="14">Tumor necrosis factor ligand superfamily member 1</fullName>
    </alternativeName>
</protein>
<comment type="function">
    <text evidence="15">Cytokine that in its homotrimeric form binds to TNFRSF1A/TNFR1, TNFRSF1B/TNFBR and TNFRSF14/HVEM. In its heterotrimeric form with LTB binds to TNFRSF3/LTBR. Lymphotoxin is produced by lymphocytes and is cytotoxic for a wide range of tumor cells in vitro and in vivo.</text>
</comment>
<comment type="similarity">
    <text evidence="2">Belongs to the tumor necrosis factor family.</text>
</comment>
<dbReference type="SUPFAM" id="SSF49842">
    <property type="entry name" value="TNF-like"/>
    <property type="match status" value="1"/>
</dbReference>
<dbReference type="PRINTS" id="PR01236">
    <property type="entry name" value="TNFBETA"/>
</dbReference>
<dbReference type="PRINTS" id="PR01234">
    <property type="entry name" value="TNECROSISFCT"/>
</dbReference>
<dbReference type="EMBL" id="KY312037">
    <property type="protein sequence ID" value="ARX17339.1"/>
    <property type="molecule type" value="mRNA"/>
</dbReference>
<keyword evidence="11" id="KW-1015">Disulfide bond</keyword>
<evidence type="ECO:0000256" key="3">
    <source>
        <dbReference type="ARBA" id="ARBA00013893"/>
    </source>
</evidence>
<name>A0A217EP37_RACCA</name>
<dbReference type="PANTHER" id="PTHR11471">
    <property type="entry name" value="TUMOR NECROSIS FACTOR FAMILY MEMBER"/>
    <property type="match status" value="1"/>
</dbReference>
<evidence type="ECO:0000313" key="19">
    <source>
        <dbReference type="EMBL" id="AOT82924.1"/>
    </source>
</evidence>
<evidence type="ECO:0000256" key="1">
    <source>
        <dbReference type="ARBA" id="ARBA00004606"/>
    </source>
</evidence>
<evidence type="ECO:0000256" key="8">
    <source>
        <dbReference type="ARBA" id="ARBA00022968"/>
    </source>
</evidence>
<feature type="domain" description="THD" evidence="18">
    <location>
        <begin position="95"/>
        <end position="257"/>
    </location>
</feature>
<dbReference type="PROSITE" id="PS50049">
    <property type="entry name" value="THD_2"/>
    <property type="match status" value="1"/>
</dbReference>
<evidence type="ECO:0000256" key="9">
    <source>
        <dbReference type="ARBA" id="ARBA00022989"/>
    </source>
</evidence>
<evidence type="ECO:0000256" key="4">
    <source>
        <dbReference type="ARBA" id="ARBA00018403"/>
    </source>
</evidence>
<evidence type="ECO:0000256" key="17">
    <source>
        <dbReference type="SAM" id="Phobius"/>
    </source>
</evidence>
<dbReference type="GO" id="GO:0016020">
    <property type="term" value="C:membrane"/>
    <property type="evidence" value="ECO:0007669"/>
    <property type="project" value="UniProtKB-SubCell"/>
</dbReference>
<evidence type="ECO:0000256" key="12">
    <source>
        <dbReference type="ARBA" id="ARBA00029751"/>
    </source>
</evidence>
<evidence type="ECO:0000256" key="7">
    <source>
        <dbReference type="ARBA" id="ARBA00022729"/>
    </source>
</evidence>
<dbReference type="GO" id="GO:0006955">
    <property type="term" value="P:immune response"/>
    <property type="evidence" value="ECO:0007669"/>
    <property type="project" value="InterPro"/>
</dbReference>
<dbReference type="SMART" id="SM00207">
    <property type="entry name" value="TNF"/>
    <property type="match status" value="1"/>
</dbReference>
<evidence type="ECO:0000256" key="10">
    <source>
        <dbReference type="ARBA" id="ARBA00023136"/>
    </source>
</evidence>
<keyword evidence="10 17" id="KW-0472">Membrane</keyword>
<dbReference type="InterPro" id="IPR006052">
    <property type="entry name" value="TNF_dom"/>
</dbReference>
<evidence type="ECO:0000256" key="5">
    <source>
        <dbReference type="ARBA" id="ARBA00022514"/>
    </source>
</evidence>
<dbReference type="AlphaFoldDB" id="A0A217EP37"/>
<sequence>MVDYTTTAGDVEMGLEDRTVIVVEKKSSTAWIWKVIMTLVVVALFFGGTLLLVWRWHGPEMMMQSGQTEALIKKDSAEKTEPHYTLKRISSKAKAAIHLEGSYDDEDDSLKDKLEWKNGQGQAFAQGGFQLANNEIVIPQTGLYFVYSQASFRVSCSDGEEEEEEEAGKRFTPLSHRIWRYSDSIGGKVSLMSAVRSACQTTAQEEDSYRDGRGWYNAIYLGAVFQLNKGDKLWTETNQLSELDTEEGKTFFGVFAL</sequence>
<comment type="subcellular location">
    <subcellularLocation>
        <location evidence="1">Membrane</location>
        <topology evidence="1">Single-pass type II membrane protein</topology>
    </subcellularLocation>
</comment>
<evidence type="ECO:0000256" key="11">
    <source>
        <dbReference type="ARBA" id="ARBA00023157"/>
    </source>
</evidence>
<dbReference type="InterPro" id="IPR008983">
    <property type="entry name" value="Tumour_necrosis_fac-like_dom"/>
</dbReference>
<dbReference type="GO" id="GO:0005164">
    <property type="term" value="F:tumor necrosis factor receptor binding"/>
    <property type="evidence" value="ECO:0007669"/>
    <property type="project" value="InterPro"/>
</dbReference>
<dbReference type="Gene3D" id="2.60.120.40">
    <property type="match status" value="1"/>
</dbReference>
<proteinExistence type="evidence at transcript level"/>
<evidence type="ECO:0000256" key="2">
    <source>
        <dbReference type="ARBA" id="ARBA00008670"/>
    </source>
</evidence>
<dbReference type="GO" id="GO:0005615">
    <property type="term" value="C:extracellular space"/>
    <property type="evidence" value="ECO:0007669"/>
    <property type="project" value="UniProtKB-KW"/>
</dbReference>
<evidence type="ECO:0000313" key="20">
    <source>
        <dbReference type="EMBL" id="ARX17339.1"/>
    </source>
</evidence>
<dbReference type="PANTHER" id="PTHR11471:SF23">
    <property type="entry name" value="TUMOR NECROSIS FACTOR"/>
    <property type="match status" value="1"/>
</dbReference>
<feature type="transmembrane region" description="Helical" evidence="17">
    <location>
        <begin position="31"/>
        <end position="54"/>
    </location>
</feature>
<comment type="subunit">
    <text evidence="16">Homotrimer, and heterotrimer of either two LTB and one LTA subunits or (less prevalent) two LTA and one LTB subunits. Interacts with TNFRSF14.</text>
</comment>
<keyword evidence="9 17" id="KW-1133">Transmembrane helix</keyword>
<dbReference type="EMBL" id="KX640808">
    <property type="protein sequence ID" value="AOT82924.1"/>
    <property type="molecule type" value="Genomic_DNA"/>
</dbReference>
<evidence type="ECO:0000259" key="18">
    <source>
        <dbReference type="PROSITE" id="PS50049"/>
    </source>
</evidence>
<dbReference type="CDD" id="cd00184">
    <property type="entry name" value="TNF"/>
    <property type="match status" value="1"/>
</dbReference>
<keyword evidence="7" id="KW-0732">Signal</keyword>
<dbReference type="InterPro" id="IPR006053">
    <property type="entry name" value="TNF"/>
</dbReference>
<evidence type="ECO:0000256" key="6">
    <source>
        <dbReference type="ARBA" id="ARBA00022692"/>
    </source>
</evidence>
<dbReference type="Pfam" id="PF00229">
    <property type="entry name" value="TNF"/>
    <property type="match status" value="1"/>
</dbReference>
<evidence type="ECO:0000256" key="16">
    <source>
        <dbReference type="ARBA" id="ARBA00046860"/>
    </source>
</evidence>